<feature type="domain" description="Vacuolar protein sorting-associated protein 54 N-terminal" evidence="5">
    <location>
        <begin position="79"/>
        <end position="363"/>
    </location>
</feature>
<dbReference type="GO" id="GO:0032456">
    <property type="term" value="P:endocytic recycling"/>
    <property type="evidence" value="ECO:0007669"/>
    <property type="project" value="InterPro"/>
</dbReference>
<gene>
    <name evidence="6" type="primary">CCDC132_1</name>
    <name evidence="8" type="synonym">Vps50</name>
    <name evidence="6" type="ORF">g.53430</name>
</gene>
<name>A0A0C9RNW1_9HYME</name>
<dbReference type="RefSeq" id="XP_011303736.1">
    <property type="nucleotide sequence ID" value="XM_011305434.1"/>
</dbReference>
<dbReference type="OrthoDB" id="10263345at2759"/>
<keyword evidence="3" id="KW-0175">Coiled coil</keyword>
<dbReference type="InterPro" id="IPR019515">
    <property type="entry name" value="VPS54_N"/>
</dbReference>
<evidence type="ECO:0000313" key="7">
    <source>
        <dbReference type="Proteomes" id="UP000694866"/>
    </source>
</evidence>
<dbReference type="Pfam" id="PF10475">
    <property type="entry name" value="Vps54_N"/>
    <property type="match status" value="1"/>
</dbReference>
<dbReference type="AlphaFoldDB" id="A0A0C9RNW1"/>
<dbReference type="GeneID" id="105266925"/>
<dbReference type="GO" id="GO:0015031">
    <property type="term" value="P:protein transport"/>
    <property type="evidence" value="ECO:0007669"/>
    <property type="project" value="UniProtKB-KW"/>
</dbReference>
<dbReference type="GO" id="GO:0005829">
    <property type="term" value="C:cytosol"/>
    <property type="evidence" value="ECO:0007669"/>
    <property type="project" value="GOC"/>
</dbReference>
<keyword evidence="1" id="KW-0813">Transport</keyword>
<dbReference type="EMBL" id="GBYB01010130">
    <property type="protein sequence ID" value="JAG79897.1"/>
    <property type="molecule type" value="Transcribed_RNA"/>
</dbReference>
<evidence type="ECO:0000256" key="2">
    <source>
        <dbReference type="ARBA" id="ARBA00022927"/>
    </source>
</evidence>
<reference evidence="8" key="2">
    <citation type="submission" date="2025-04" db="UniProtKB">
        <authorList>
            <consortium name="RefSeq"/>
        </authorList>
    </citation>
    <scope>IDENTIFICATION</scope>
    <source>
        <strain evidence="8">USDA-PBARC FA_bdor</strain>
        <tissue evidence="8">Whole organism</tissue>
    </source>
</reference>
<evidence type="ECO:0000313" key="8">
    <source>
        <dbReference type="RefSeq" id="XP_011303736.1"/>
    </source>
</evidence>
<dbReference type="GO" id="GO:0000149">
    <property type="term" value="F:SNARE binding"/>
    <property type="evidence" value="ECO:0007669"/>
    <property type="project" value="TreeGrafter"/>
</dbReference>
<evidence type="ECO:0000259" key="4">
    <source>
        <dbReference type="Pfam" id="PF10474"/>
    </source>
</evidence>
<dbReference type="InterPro" id="IPR040047">
    <property type="entry name" value="VPS50"/>
</dbReference>
<evidence type="ECO:0000313" key="6">
    <source>
        <dbReference type="EMBL" id="JAG79897.1"/>
    </source>
</evidence>
<reference evidence="6" key="1">
    <citation type="submission" date="2015-01" db="EMBL/GenBank/DDBJ databases">
        <title>Transcriptome Assembly of Fopius arisanus.</title>
        <authorList>
            <person name="Geib S."/>
        </authorList>
    </citation>
    <scope>NUCLEOTIDE SEQUENCE</scope>
</reference>
<dbReference type="Pfam" id="PF10474">
    <property type="entry name" value="Syndetin_C"/>
    <property type="match status" value="1"/>
</dbReference>
<keyword evidence="2" id="KW-0653">Protein transport</keyword>
<dbReference type="GO" id="GO:1990745">
    <property type="term" value="C:EARP complex"/>
    <property type="evidence" value="ECO:0007669"/>
    <property type="project" value="InterPro"/>
</dbReference>
<organism evidence="6">
    <name type="scientific">Fopius arisanus</name>
    <dbReference type="NCBI Taxonomy" id="64838"/>
    <lineage>
        <taxon>Eukaryota</taxon>
        <taxon>Metazoa</taxon>
        <taxon>Ecdysozoa</taxon>
        <taxon>Arthropoda</taxon>
        <taxon>Hexapoda</taxon>
        <taxon>Insecta</taxon>
        <taxon>Pterygota</taxon>
        <taxon>Neoptera</taxon>
        <taxon>Endopterygota</taxon>
        <taxon>Hymenoptera</taxon>
        <taxon>Apocrita</taxon>
        <taxon>Ichneumonoidea</taxon>
        <taxon>Braconidae</taxon>
        <taxon>Opiinae</taxon>
        <taxon>Fopius</taxon>
    </lineage>
</organism>
<dbReference type="KEGG" id="fas:105266925"/>
<dbReference type="CTD" id="55610"/>
<keyword evidence="7" id="KW-1185">Reference proteome</keyword>
<sequence length="940" mass="107981">MMDRNKLGLSVKNSIMMEDLKFKFLGLINKQNQPKIPSMGLNPELLNPIDPYRHDFQDEVKSEASHSTEGEPVPDQEILESIESSYYETDGTFDACRHELLKLPEKLNCKDIERYYKTLKQQQQVVSTKVLQLILQKQSACNDEFQEILELLKQLQDVLDICRKGRFDLNLAKKQFTTASLGILSNYRKRQTVQQLLTNLKTIKTLQRTEDRLQELLKEENYPGAISLLLECQSAAQTYKHFLCVAALHGKLQDTLEQTEETLEHTLSRICLQFDNKTYSSVQEAYKLLGKTQTAIDNLHMHFTAAILNTAFATVHSYSGGDIKRQYKQICQSIPRDSQINCLIDLSKSLWRIVCSYNQVLVWHNSNPPDPPDHSSNLEETFSNQYIKQKLENGMTKVWHDVEIKICTFLTAADLTSLKFEQFVQVLGIINRLMEIGEELCDSKTENLQRTMKNQCSLYFSHYHASRLDELRIFLEHDGWELCPVKSTFVATQLQEFKSLRPALINCRSPDGSSDHDNSVSGWIQRYLETDISPFDVGMDETMDEDILATKNLDISSADYSEVSSEEEAEVIEDNSRRRRRKKGISGPMVTNTTLSVLRVCGRYLQMSRLLRSIAVTVTQSMIQFFELYFYAIHNFFTSDLQITSDSLYSPLLKLTLARIRENLIANEAEEEDGEAKGKRALKVHQPMLSTTVDLSNGKRLFGLAERIVAVESIVFLGAQYESLRSYLERLIREKEDRGFLNQFYSQTIASAIDLRKPVYMAVVSRAFDVAGVLAGMARVNWEVRDVMSQHSGYVDKIQEEVLEMKRRLEEVGNLLPITRDIENAIWENVGHLITHTLVEGLSNAKKCSVAGRGVMQLDFTQLKSKFETITSVSPMPHREYVQTYIKAYYLAENTLEEWVKEHKEYSVKHLIGLVSCVCQNNKKSRQRLISIVEEQRPNR</sequence>
<proteinExistence type="predicted"/>
<evidence type="ECO:0000256" key="1">
    <source>
        <dbReference type="ARBA" id="ARBA00022448"/>
    </source>
</evidence>
<protein>
    <submittedName>
        <fullName evidence="6">CCDC132_1 protein</fullName>
    </submittedName>
    <submittedName>
        <fullName evidence="8">Coiled-coil domain-containing protein 132</fullName>
    </submittedName>
</protein>
<dbReference type="Proteomes" id="UP000694866">
    <property type="component" value="Unplaced"/>
</dbReference>
<dbReference type="GO" id="GO:0042147">
    <property type="term" value="P:retrograde transport, endosome to Golgi"/>
    <property type="evidence" value="ECO:0007669"/>
    <property type="project" value="InterPro"/>
</dbReference>
<dbReference type="PANTHER" id="PTHR13258:SF0">
    <property type="entry name" value="SYNDETIN"/>
    <property type="match status" value="1"/>
</dbReference>
<accession>A0A9R1U1F8</accession>
<dbReference type="PANTHER" id="PTHR13258">
    <property type="entry name" value="SYNDETIN"/>
    <property type="match status" value="1"/>
</dbReference>
<dbReference type="InterPro" id="IPR019514">
    <property type="entry name" value="Syndetin_C"/>
</dbReference>
<accession>A0A0C9RNW1</accession>
<evidence type="ECO:0000259" key="5">
    <source>
        <dbReference type="Pfam" id="PF10475"/>
    </source>
</evidence>
<evidence type="ECO:0000256" key="3">
    <source>
        <dbReference type="ARBA" id="ARBA00023054"/>
    </source>
</evidence>
<feature type="domain" description="Syndetin C-terminal" evidence="4">
    <location>
        <begin position="701"/>
        <end position="934"/>
    </location>
</feature>